<dbReference type="PANTHER" id="PTHR42736:SF1">
    <property type="entry name" value="PROTEIN-GLUTAMINE GAMMA-GLUTAMYLTRANSFERASE"/>
    <property type="match status" value="1"/>
</dbReference>
<dbReference type="RefSeq" id="WP_103081211.1">
    <property type="nucleotide sequence ID" value="NZ_CP021850.1"/>
</dbReference>
<dbReference type="KEGG" id="cthd:CDO33_08360"/>
<keyword evidence="1" id="KW-1133">Transmembrane helix</keyword>
<name>A0A2K2FG89_9CLOT</name>
<feature type="transmembrane region" description="Helical" evidence="1">
    <location>
        <begin position="140"/>
        <end position="157"/>
    </location>
</feature>
<keyword evidence="4" id="KW-1185">Reference proteome</keyword>
<feature type="transmembrane region" description="Helical" evidence="1">
    <location>
        <begin position="7"/>
        <end position="28"/>
    </location>
</feature>
<dbReference type="SMART" id="SM00460">
    <property type="entry name" value="TGc"/>
    <property type="match status" value="1"/>
</dbReference>
<keyword evidence="1" id="KW-0472">Membrane</keyword>
<evidence type="ECO:0000313" key="3">
    <source>
        <dbReference type="EMBL" id="PNT99778.1"/>
    </source>
</evidence>
<proteinExistence type="predicted"/>
<dbReference type="Pfam" id="PF01841">
    <property type="entry name" value="Transglut_core"/>
    <property type="match status" value="1"/>
</dbReference>
<dbReference type="EMBL" id="NIOJ01000016">
    <property type="protein sequence ID" value="PNT99778.1"/>
    <property type="molecule type" value="Genomic_DNA"/>
</dbReference>
<feature type="domain" description="Transglutaminase-like" evidence="2">
    <location>
        <begin position="617"/>
        <end position="688"/>
    </location>
</feature>
<dbReference type="OrthoDB" id="9804872at2"/>
<dbReference type="PANTHER" id="PTHR42736">
    <property type="entry name" value="PROTEIN-GLUTAMINE GAMMA-GLUTAMYLTRANSFERASE"/>
    <property type="match status" value="1"/>
</dbReference>
<dbReference type="InterPro" id="IPR038765">
    <property type="entry name" value="Papain-like_cys_pep_sf"/>
</dbReference>
<keyword evidence="1" id="KW-0812">Transmembrane</keyword>
<evidence type="ECO:0000256" key="1">
    <source>
        <dbReference type="SAM" id="Phobius"/>
    </source>
</evidence>
<dbReference type="InterPro" id="IPR052901">
    <property type="entry name" value="Bact_TGase-like"/>
</dbReference>
<feature type="transmembrane region" description="Helical" evidence="1">
    <location>
        <begin position="40"/>
        <end position="58"/>
    </location>
</feature>
<protein>
    <recommendedName>
        <fullName evidence="2">Transglutaminase-like domain-containing protein</fullName>
    </recommendedName>
</protein>
<dbReference type="Proteomes" id="UP000236151">
    <property type="component" value="Unassembled WGS sequence"/>
</dbReference>
<dbReference type="SUPFAM" id="SSF54001">
    <property type="entry name" value="Cysteine proteinases"/>
    <property type="match status" value="1"/>
</dbReference>
<accession>A0A2K2FG89</accession>
<dbReference type="AlphaFoldDB" id="A0A2K2FG89"/>
<feature type="transmembrane region" description="Helical" evidence="1">
    <location>
        <begin position="65"/>
        <end position="82"/>
    </location>
</feature>
<feature type="transmembrane region" description="Helical" evidence="1">
    <location>
        <begin position="163"/>
        <end position="181"/>
    </location>
</feature>
<dbReference type="Gene3D" id="3.10.620.30">
    <property type="match status" value="1"/>
</dbReference>
<gene>
    <name evidence="3" type="ORF">CDQ84_07995</name>
</gene>
<dbReference type="InterPro" id="IPR002931">
    <property type="entry name" value="Transglutaminase-like"/>
</dbReference>
<comment type="caution">
    <text evidence="3">The sequence shown here is derived from an EMBL/GenBank/DDBJ whole genome shotgun (WGS) entry which is preliminary data.</text>
</comment>
<feature type="transmembrane region" description="Helical" evidence="1">
    <location>
        <begin position="193"/>
        <end position="217"/>
    </location>
</feature>
<feature type="transmembrane region" description="Helical" evidence="1">
    <location>
        <begin position="749"/>
        <end position="770"/>
    </location>
</feature>
<sequence length="886" mass="101543">MKIKKHVLDIIVNTMLCSLMSFSLVYALVHSLNFNDYNAMRIFMYVFVLSVVFSLAFYNKITTVISALLTICVVPMAVYMQSSSMDLSQILDIQDYITWLDGYTAGYYELESNYVPITVFLLIVPITLLVHVFTCKRFNFLIILTGSTALFVCQWIMGYFMSYSSFYIYLFSILIYYFRFIHEKKLRQNPKSYSSPAVFTLQIIPLSLVIILTASLLPSLNEPIGWKALTSRINSVIDNFNSTFFSTRRFEYFSVASSGFGSQGRLGGGVDLDKTHVLNVNSPRPLYLKAAISPTYTGYSWIGGYSRAKDNSNNENILLEDLDEMRTGMWIFTGGDDESFEKYFFNDHLEVSFVNLTTKSMFIPPYTYGISLAAGSSKTNIGNEGVIFLEKAARKGFSYSLDAFSPNFYAEGFSDILRKSKKDFYKNLLTQIDKNSTVYVIGKDESGKPLIYRQNISEGSTGFFWTDIDDELKTVTDLDTIRKFYEDIGYTVKVIEGEASVANVAKYFNFSNRINVEINLDGQDEPLSVYKLEDLQSLRKKTINLSAKADMIRSKYLQLPDTLPVRVKELALSITSDYENDYDKAKAIEQFFKGNGFTYTLSPPKAPRGVDFVDYFLFDTRQGYCTYYASSMAVLLRCAGIPARYVEGYVLPAKPEKDNLYKVTNEMAHAWVEAYFEGFGWLQFEPTPPFSPILYRNSSSGRSFDSSFYYEQEMMEYLSRLGIRGQGAAPVINNTPVELPEENEEKFDIRIFIIIALLLLTLSVISYNAFRRRVMLFKAKKSNPKDSVINLYKYYLKILSSMKLNIKPGETPFQFAERVDSYLLLFKPDTFKRVTEIFVKARYGNVDISTSDQMIVYDFNGKLKDKTLREMGKVIYFIRKYILGRL</sequence>
<feature type="transmembrane region" description="Helical" evidence="1">
    <location>
        <begin position="114"/>
        <end position="133"/>
    </location>
</feature>
<evidence type="ECO:0000259" key="2">
    <source>
        <dbReference type="SMART" id="SM00460"/>
    </source>
</evidence>
<evidence type="ECO:0000313" key="4">
    <source>
        <dbReference type="Proteomes" id="UP000236151"/>
    </source>
</evidence>
<reference evidence="3 4" key="1">
    <citation type="submission" date="2017-06" db="EMBL/GenBank/DDBJ databases">
        <title>Investigating the central metabolism of Clostridium thermosuccinogenes.</title>
        <authorList>
            <person name="Koendjbiharie J.G."/>
            <person name="van Kranenburg R."/>
        </authorList>
    </citation>
    <scope>NUCLEOTIDE SEQUENCE [LARGE SCALE GENOMIC DNA]</scope>
    <source>
        <strain evidence="3 4">DSM 5806</strain>
    </source>
</reference>
<organism evidence="3 4">
    <name type="scientific">Clostridium thermosuccinogenes</name>
    <dbReference type="NCBI Taxonomy" id="84032"/>
    <lineage>
        <taxon>Bacteria</taxon>
        <taxon>Bacillati</taxon>
        <taxon>Bacillota</taxon>
        <taxon>Clostridia</taxon>
        <taxon>Eubacteriales</taxon>
        <taxon>Clostridiaceae</taxon>
        <taxon>Clostridium</taxon>
    </lineage>
</organism>